<dbReference type="VEuPathDB" id="FungiDB:Z518_00868"/>
<dbReference type="EMBL" id="KN847475">
    <property type="protein sequence ID" value="KIX09787.1"/>
    <property type="molecule type" value="Genomic_DNA"/>
</dbReference>
<dbReference type="Gene3D" id="3.30.9.10">
    <property type="entry name" value="D-Amino Acid Oxidase, subunit A, domain 2"/>
    <property type="match status" value="1"/>
</dbReference>
<evidence type="ECO:0000256" key="1">
    <source>
        <dbReference type="SAM" id="MobiDB-lite"/>
    </source>
</evidence>
<feature type="region of interest" description="Disordered" evidence="1">
    <location>
        <begin position="1"/>
        <end position="43"/>
    </location>
</feature>
<accession>A0A0D2G4X2</accession>
<evidence type="ECO:0000313" key="3">
    <source>
        <dbReference type="EMBL" id="KIX09787.1"/>
    </source>
</evidence>
<dbReference type="PANTHER" id="PTHR13847">
    <property type="entry name" value="SARCOSINE DEHYDROGENASE-RELATED"/>
    <property type="match status" value="1"/>
</dbReference>
<dbReference type="STRING" id="1442369.A0A0D2G4X2"/>
<dbReference type="Gene3D" id="3.50.50.60">
    <property type="entry name" value="FAD/NAD(P)-binding domain"/>
    <property type="match status" value="1"/>
</dbReference>
<dbReference type="PANTHER" id="PTHR13847:SF129">
    <property type="entry name" value="FAD DEPENDENT OXIDOREDUCTASE"/>
    <property type="match status" value="1"/>
</dbReference>
<feature type="compositionally biased region" description="Pro residues" evidence="1">
    <location>
        <begin position="1"/>
        <end position="10"/>
    </location>
</feature>
<organism evidence="3 4">
    <name type="scientific">Rhinocladiella mackenziei CBS 650.93</name>
    <dbReference type="NCBI Taxonomy" id="1442369"/>
    <lineage>
        <taxon>Eukaryota</taxon>
        <taxon>Fungi</taxon>
        <taxon>Dikarya</taxon>
        <taxon>Ascomycota</taxon>
        <taxon>Pezizomycotina</taxon>
        <taxon>Eurotiomycetes</taxon>
        <taxon>Chaetothyriomycetidae</taxon>
        <taxon>Chaetothyriales</taxon>
        <taxon>Herpotrichiellaceae</taxon>
        <taxon>Rhinocladiella</taxon>
    </lineage>
</organism>
<gene>
    <name evidence="3" type="ORF">Z518_00868</name>
</gene>
<evidence type="ECO:0000313" key="4">
    <source>
        <dbReference type="Proteomes" id="UP000053617"/>
    </source>
</evidence>
<feature type="domain" description="FAD dependent oxidoreductase" evidence="2">
    <location>
        <begin position="52"/>
        <end position="446"/>
    </location>
</feature>
<feature type="compositionally biased region" description="Polar residues" evidence="1">
    <location>
        <begin position="24"/>
        <end position="35"/>
    </location>
</feature>
<dbReference type="InterPro" id="IPR006076">
    <property type="entry name" value="FAD-dep_OxRdtase"/>
</dbReference>
<dbReference type="OrthoDB" id="429143at2759"/>
<name>A0A0D2G4X2_9EURO</name>
<dbReference type="InterPro" id="IPR036188">
    <property type="entry name" value="FAD/NAD-bd_sf"/>
</dbReference>
<protein>
    <recommendedName>
        <fullName evidence="2">FAD dependent oxidoreductase domain-containing protein</fullName>
    </recommendedName>
</protein>
<dbReference type="GeneID" id="25288939"/>
<dbReference type="Proteomes" id="UP000053617">
    <property type="component" value="Unassembled WGS sequence"/>
</dbReference>
<dbReference type="HOGENOM" id="CLU_022730_3_0_1"/>
<reference evidence="3 4" key="1">
    <citation type="submission" date="2015-01" db="EMBL/GenBank/DDBJ databases">
        <title>The Genome Sequence of Rhinocladiella mackenzie CBS 650.93.</title>
        <authorList>
            <consortium name="The Broad Institute Genomics Platform"/>
            <person name="Cuomo C."/>
            <person name="de Hoog S."/>
            <person name="Gorbushina A."/>
            <person name="Stielow B."/>
            <person name="Teixiera M."/>
            <person name="Abouelleil A."/>
            <person name="Chapman S.B."/>
            <person name="Priest M."/>
            <person name="Young S.K."/>
            <person name="Wortman J."/>
            <person name="Nusbaum C."/>
            <person name="Birren B."/>
        </authorList>
    </citation>
    <scope>NUCLEOTIDE SEQUENCE [LARGE SCALE GENOMIC DNA]</scope>
    <source>
        <strain evidence="3 4">CBS 650.93</strain>
    </source>
</reference>
<sequence>MGDASSPPPISTASKPSGLPSPNPTKSFWQTSHPNSIAHHRSTSSLPSKAAIVVIGTGVSGTFATRELLTKSDELDLDILVLEARTVCSAATGRNGGHLQPLILSERSGIIGFELANFHYVEGLVAANDIECDFRKVPGCLGFWNKTFFEEAKAALGQDADTGMDFNHTDLVRVVEDAEELKELRLVDAVGAFVQNIAASLSPYKLVVWTWKDMLSRFPPSRLNLQAETAVTELSRSGDEWLLYTSRGTVHAKHVVLTTNAYTSHLLPQFASLISPVQAQMSALVLPKTSPFAKRLIPKSYGFMGVGSQDRVMSDYLVQNPILPDSDGKRSGGHLMFGGGRHHVPGHGVGVSDDDFVDPHAELYLRSLSERLDLISPMTESAPEPQSQKKPLLEIVASWTGIIGSSADGHPWVGAVPDMPGLFLCGGYTGHGMTNAPLCSRHIARLVLESVRGRSKLEYKASEDCAGGIGVPREYVLTRERMERLLAMKAQ</sequence>
<proteinExistence type="predicted"/>
<keyword evidence="4" id="KW-1185">Reference proteome</keyword>
<dbReference type="AlphaFoldDB" id="A0A0D2G4X2"/>
<dbReference type="SUPFAM" id="SSF51905">
    <property type="entry name" value="FAD/NAD(P)-binding domain"/>
    <property type="match status" value="1"/>
</dbReference>
<dbReference type="RefSeq" id="XP_013276923.1">
    <property type="nucleotide sequence ID" value="XM_013421469.1"/>
</dbReference>
<evidence type="ECO:0000259" key="2">
    <source>
        <dbReference type="Pfam" id="PF01266"/>
    </source>
</evidence>
<dbReference type="GO" id="GO:0005737">
    <property type="term" value="C:cytoplasm"/>
    <property type="evidence" value="ECO:0007669"/>
    <property type="project" value="TreeGrafter"/>
</dbReference>
<dbReference type="Pfam" id="PF01266">
    <property type="entry name" value="DAO"/>
    <property type="match status" value="1"/>
</dbReference>